<evidence type="ECO:0000313" key="2">
    <source>
        <dbReference type="Proteomes" id="UP000033867"/>
    </source>
</evidence>
<dbReference type="Pfam" id="PF13366">
    <property type="entry name" value="PDDEXK_3"/>
    <property type="match status" value="1"/>
</dbReference>
<dbReference type="EMBL" id="LCEK01000011">
    <property type="protein sequence ID" value="KKS72248.1"/>
    <property type="molecule type" value="Genomic_DNA"/>
</dbReference>
<comment type="caution">
    <text evidence="1">The sequence shown here is derived from an EMBL/GenBank/DDBJ whole genome shotgun (WGS) entry which is preliminary data.</text>
</comment>
<organism evidence="1 2">
    <name type="scientific">Candidatus Magasanikbacteria bacterium GW2011_GWE2_42_7</name>
    <dbReference type="NCBI Taxonomy" id="1619052"/>
    <lineage>
        <taxon>Bacteria</taxon>
        <taxon>Candidatus Magasanikiibacteriota</taxon>
    </lineage>
</organism>
<name>A0A0G1ECC1_9BACT</name>
<dbReference type="NCBIfam" id="TIGR04256">
    <property type="entry name" value="GxxExxY"/>
    <property type="match status" value="1"/>
</dbReference>
<proteinExistence type="predicted"/>
<evidence type="ECO:0000313" key="1">
    <source>
        <dbReference type="EMBL" id="KKS72248.1"/>
    </source>
</evidence>
<dbReference type="AlphaFoldDB" id="A0A0G1ECC1"/>
<evidence type="ECO:0008006" key="3">
    <source>
        <dbReference type="Google" id="ProtNLM"/>
    </source>
</evidence>
<accession>A0A0G1ECC1</accession>
<sequence length="153" mass="17946">MWWCRYGIIEHRLPGFPRLSRIMKKEGVDNLTSKIIRAYYTVYNTLGFGFLEKVYENAMILELQKMNLHGKRQVPLKVLYDGNTIGDYYADIIVEDVLIIELKAAESLREEHEAQLLNYLRATNIEYGLLLNFGKSPQIKRKIWTNIYLGKSK</sequence>
<reference evidence="1 2" key="1">
    <citation type="journal article" date="2015" name="Nature">
        <title>rRNA introns, odd ribosomes, and small enigmatic genomes across a large radiation of phyla.</title>
        <authorList>
            <person name="Brown C.T."/>
            <person name="Hug L.A."/>
            <person name="Thomas B.C."/>
            <person name="Sharon I."/>
            <person name="Castelle C.J."/>
            <person name="Singh A."/>
            <person name="Wilkins M.J."/>
            <person name="Williams K.H."/>
            <person name="Banfield J.F."/>
        </authorList>
    </citation>
    <scope>NUCLEOTIDE SEQUENCE [LARGE SCALE GENOMIC DNA]</scope>
</reference>
<protein>
    <recommendedName>
        <fullName evidence="3">GxxExxY protein</fullName>
    </recommendedName>
</protein>
<dbReference type="PATRIC" id="fig|1619052.3.peg.266"/>
<gene>
    <name evidence="1" type="ORF">UV42_C0011G0006</name>
</gene>
<dbReference type="Proteomes" id="UP000033867">
    <property type="component" value="Unassembled WGS sequence"/>
</dbReference>
<dbReference type="InterPro" id="IPR026350">
    <property type="entry name" value="GxxExxY"/>
</dbReference>